<comment type="caution">
    <text evidence="3">The sequence shown here is derived from an EMBL/GenBank/DDBJ whole genome shotgun (WGS) entry which is preliminary data.</text>
</comment>
<evidence type="ECO:0000313" key="3">
    <source>
        <dbReference type="EMBL" id="NKC32123.1"/>
    </source>
</evidence>
<dbReference type="SUPFAM" id="SSF52172">
    <property type="entry name" value="CheY-like"/>
    <property type="match status" value="1"/>
</dbReference>
<feature type="domain" description="Response regulatory" evidence="2">
    <location>
        <begin position="42"/>
        <end position="152"/>
    </location>
</feature>
<keyword evidence="4" id="KW-1185">Reference proteome</keyword>
<dbReference type="Gene3D" id="3.40.50.2300">
    <property type="match status" value="1"/>
</dbReference>
<dbReference type="InterPro" id="IPR001789">
    <property type="entry name" value="Sig_transdc_resp-reg_receiver"/>
</dbReference>
<keyword evidence="1" id="KW-0597">Phosphoprotein</keyword>
<name>A0ABX1E8I4_9PROT</name>
<dbReference type="EMBL" id="JAAVNE010000022">
    <property type="protein sequence ID" value="NKC32123.1"/>
    <property type="molecule type" value="Genomic_DNA"/>
</dbReference>
<protein>
    <submittedName>
        <fullName evidence="3">Response regulator</fullName>
    </submittedName>
</protein>
<accession>A0ABX1E8I4</accession>
<feature type="modified residue" description="4-aspartylphosphate" evidence="1">
    <location>
        <position position="92"/>
    </location>
</feature>
<proteinExistence type="predicted"/>
<evidence type="ECO:0000313" key="4">
    <source>
        <dbReference type="Proteomes" id="UP000787635"/>
    </source>
</evidence>
<gene>
    <name evidence="3" type="ORF">HEQ75_14760</name>
</gene>
<dbReference type="InterPro" id="IPR011006">
    <property type="entry name" value="CheY-like_superfamily"/>
</dbReference>
<dbReference type="PROSITE" id="PS50110">
    <property type="entry name" value="RESPONSE_REGULATORY"/>
    <property type="match status" value="1"/>
</dbReference>
<evidence type="ECO:0000256" key="1">
    <source>
        <dbReference type="PROSITE-ProRule" id="PRU00169"/>
    </source>
</evidence>
<sequence length="162" mass="17153">MRQALAIDSDANPGDAAVELQQQVEAWVNEGGSWERRGGVLRVLVIEDEVIIGMLLERVLAGMGHEVISVEDTEEGAVSSAARVRPGLILVDERLRAGSGHGAIERILRDGFIPHVWMSGGRVFHTSMPAGVAELQKPFTDLALGLAIAQVCGRASPVAPAG</sequence>
<dbReference type="Proteomes" id="UP000787635">
    <property type="component" value="Unassembled WGS sequence"/>
</dbReference>
<dbReference type="SMART" id="SM00448">
    <property type="entry name" value="REC"/>
    <property type="match status" value="1"/>
</dbReference>
<evidence type="ECO:0000259" key="2">
    <source>
        <dbReference type="PROSITE" id="PS50110"/>
    </source>
</evidence>
<dbReference type="RefSeq" id="WP_168031884.1">
    <property type="nucleotide sequence ID" value="NZ_JAAVNE010000022.1"/>
</dbReference>
<organism evidence="3 4">
    <name type="scientific">Falsiroseomonas selenitidurans</name>
    <dbReference type="NCBI Taxonomy" id="2716335"/>
    <lineage>
        <taxon>Bacteria</taxon>
        <taxon>Pseudomonadati</taxon>
        <taxon>Pseudomonadota</taxon>
        <taxon>Alphaproteobacteria</taxon>
        <taxon>Acetobacterales</taxon>
        <taxon>Roseomonadaceae</taxon>
        <taxon>Falsiroseomonas</taxon>
    </lineage>
</organism>
<reference evidence="3 4" key="1">
    <citation type="submission" date="2020-03" db="EMBL/GenBank/DDBJ databases">
        <title>Roseomonas selenitidurans sp. nov. isolated from urban soil.</title>
        <authorList>
            <person name="Liu H."/>
        </authorList>
    </citation>
    <scope>NUCLEOTIDE SEQUENCE [LARGE SCALE GENOMIC DNA]</scope>
    <source>
        <strain evidence="3 4">BU-1</strain>
    </source>
</reference>